<dbReference type="WBParaSite" id="SSTP_0000007100.1">
    <property type="protein sequence ID" value="SSTP_0000007100.1"/>
    <property type="gene ID" value="SSTP_0000007100"/>
</dbReference>
<evidence type="ECO:0000313" key="1">
    <source>
        <dbReference type="WBParaSite" id="SSTP_0000007100.1"/>
    </source>
</evidence>
<proteinExistence type="predicted"/>
<reference evidence="1" key="1">
    <citation type="submission" date="2015-08" db="UniProtKB">
        <authorList>
            <consortium name="WormBaseParasite"/>
        </authorList>
    </citation>
    <scope>IDENTIFICATION</scope>
</reference>
<sequence>RNEFHVFTALLTFFIIYYIEANSQTLRDLLFFDSLKKLFWKVTKTTNKRKKRRKISNTRKKKNQD</sequence>
<protein>
    <submittedName>
        <fullName evidence="1">IS4 family transposase</fullName>
    </submittedName>
</protein>
<accession>A0A0K0DS63</accession>
<name>A0A0K0DS63_STRER</name>
<organism evidence="1">
    <name type="scientific">Strongyloides stercoralis</name>
    <name type="common">Threadworm</name>
    <dbReference type="NCBI Taxonomy" id="6248"/>
    <lineage>
        <taxon>Eukaryota</taxon>
        <taxon>Metazoa</taxon>
        <taxon>Ecdysozoa</taxon>
        <taxon>Nematoda</taxon>
        <taxon>Chromadorea</taxon>
        <taxon>Rhabditida</taxon>
        <taxon>Tylenchina</taxon>
        <taxon>Panagrolaimomorpha</taxon>
        <taxon>Strongyloidoidea</taxon>
        <taxon>Strongyloididae</taxon>
        <taxon>Strongyloides</taxon>
    </lineage>
</organism>
<dbReference type="AlphaFoldDB" id="A0A0K0DS63"/>